<sequence>MPDVFDCIERKVRKIFGEAPVCVHVGDVKECEIKRHPTYPKFRAEAISSGVRSAPSSRLWESMIAMGRLSDLDGDNTWRLVILDCIVPCFRSISSKISRDFRAEREEIRSAMVATALEVWADTAMGVPPRHVRDRMVKAAFDAAFRFADATSSEWSMDDIEIFARPEISAQGSTLRASSIIDVDSIRDADVAEQIRGERLGALYQRLGHFDAVRSFHDQLRSGSRSGSVSQAVRSFGLLRSRISNPNLYYYASDLYPSFIGLREAAGVMGIAESAAHRLIRAGQFPFPVARAGRSYKVSVKALMHFKDIPDAIVHVDDIESGALHAGGGVR</sequence>
<dbReference type="EMBL" id="BHZC01000001">
    <property type="protein sequence ID" value="GCD35986.1"/>
    <property type="molecule type" value="Genomic_DNA"/>
</dbReference>
<evidence type="ECO:0008006" key="3">
    <source>
        <dbReference type="Google" id="ProtNLM"/>
    </source>
</evidence>
<organism evidence="1 2">
    <name type="scientific">Streptomyces chrestomyceticus JCM 4735</name>
    <dbReference type="NCBI Taxonomy" id="1306181"/>
    <lineage>
        <taxon>Bacteria</taxon>
        <taxon>Bacillati</taxon>
        <taxon>Actinomycetota</taxon>
        <taxon>Actinomycetes</taxon>
        <taxon>Kitasatosporales</taxon>
        <taxon>Streptomycetaceae</taxon>
        <taxon>Streptomyces</taxon>
    </lineage>
</organism>
<dbReference type="Proteomes" id="UP000287830">
    <property type="component" value="Unassembled WGS sequence"/>
</dbReference>
<gene>
    <name evidence="1" type="ORF">OEIGOIKO_03737</name>
</gene>
<dbReference type="OrthoDB" id="3541350at2"/>
<dbReference type="RefSeq" id="WP_125045776.1">
    <property type="nucleotide sequence ID" value="NZ_BHZC01000001.1"/>
</dbReference>
<accession>A0A7U9KWB1</accession>
<protein>
    <recommendedName>
        <fullName evidence="3">Helix-turn-helix domain-containing protein</fullName>
    </recommendedName>
</protein>
<evidence type="ECO:0000313" key="2">
    <source>
        <dbReference type="Proteomes" id="UP000287830"/>
    </source>
</evidence>
<name>A0A7U9KWB1_9ACTN</name>
<reference evidence="1 2" key="1">
    <citation type="submission" date="2018-11" db="EMBL/GenBank/DDBJ databases">
        <title>Whole genome sequence of Streptomyces chrestomyceticus NBRC 13444(T).</title>
        <authorList>
            <person name="Komaki H."/>
            <person name="Tamura T."/>
        </authorList>
    </citation>
    <scope>NUCLEOTIDE SEQUENCE [LARGE SCALE GENOMIC DNA]</scope>
    <source>
        <strain evidence="1 2">NBRC 13444</strain>
    </source>
</reference>
<dbReference type="AlphaFoldDB" id="A0A7U9KWB1"/>
<proteinExistence type="predicted"/>
<evidence type="ECO:0000313" key="1">
    <source>
        <dbReference type="EMBL" id="GCD35986.1"/>
    </source>
</evidence>
<comment type="caution">
    <text evidence="1">The sequence shown here is derived from an EMBL/GenBank/DDBJ whole genome shotgun (WGS) entry which is preliminary data.</text>
</comment>
<dbReference type="GeneID" id="95622632"/>